<dbReference type="Proteomes" id="UP000255265">
    <property type="component" value="Unassembled WGS sequence"/>
</dbReference>
<dbReference type="RefSeq" id="WP_114803711.1">
    <property type="nucleotide sequence ID" value="NZ_QQAV01000007.1"/>
</dbReference>
<dbReference type="AlphaFoldDB" id="A0A370FEB8"/>
<evidence type="ECO:0000313" key="2">
    <source>
        <dbReference type="EMBL" id="RDI22747.1"/>
    </source>
</evidence>
<reference evidence="2 3" key="1">
    <citation type="submission" date="2018-07" db="EMBL/GenBank/DDBJ databases">
        <title>Genomic Encyclopedia of Type Strains, Phase IV (KMG-IV): sequencing the most valuable type-strain genomes for metagenomic binning, comparative biology and taxonomic classification.</title>
        <authorList>
            <person name="Goeker M."/>
        </authorList>
    </citation>
    <scope>NUCLEOTIDE SEQUENCE [LARGE SCALE GENOMIC DNA]</scope>
    <source>
        <strain evidence="2 3">DSM 21352</strain>
    </source>
</reference>
<evidence type="ECO:0000313" key="3">
    <source>
        <dbReference type="Proteomes" id="UP000255265"/>
    </source>
</evidence>
<gene>
    <name evidence="2" type="ORF">DFR41_107150</name>
</gene>
<sequence>MKKAARLLALAATVPLAACTAMTHITTVQHDAQVSIATSKETTTPRSERFSTTSFGNYEFKAEAPGKEPFYGILPLKFNGGYLALDILFFAPATFFNLREVYPYYEFDLDKKHVRYKKNPEEEWSIFVPLKADEEQGRQALGKR</sequence>
<keyword evidence="1" id="KW-0732">Signal</keyword>
<evidence type="ECO:0008006" key="4">
    <source>
        <dbReference type="Google" id="ProtNLM"/>
    </source>
</evidence>
<dbReference type="OrthoDB" id="7011540at2"/>
<comment type="caution">
    <text evidence="2">The sequence shown here is derived from an EMBL/GenBank/DDBJ whole genome shotgun (WGS) entry which is preliminary data.</text>
</comment>
<organism evidence="2 3">
    <name type="scientific">Pseudacidovorax intermedius</name>
    <dbReference type="NCBI Taxonomy" id="433924"/>
    <lineage>
        <taxon>Bacteria</taxon>
        <taxon>Pseudomonadati</taxon>
        <taxon>Pseudomonadota</taxon>
        <taxon>Betaproteobacteria</taxon>
        <taxon>Burkholderiales</taxon>
        <taxon>Comamonadaceae</taxon>
        <taxon>Pseudacidovorax</taxon>
    </lineage>
</organism>
<accession>A0A370FEB8</accession>
<proteinExistence type="predicted"/>
<feature type="chain" id="PRO_5016620798" description="Lipoprotein" evidence="1">
    <location>
        <begin position="18"/>
        <end position="144"/>
    </location>
</feature>
<name>A0A370FEB8_9BURK</name>
<keyword evidence="3" id="KW-1185">Reference proteome</keyword>
<dbReference type="EMBL" id="QQAV01000007">
    <property type="protein sequence ID" value="RDI22747.1"/>
    <property type="molecule type" value="Genomic_DNA"/>
</dbReference>
<feature type="signal peptide" evidence="1">
    <location>
        <begin position="1"/>
        <end position="17"/>
    </location>
</feature>
<evidence type="ECO:0000256" key="1">
    <source>
        <dbReference type="SAM" id="SignalP"/>
    </source>
</evidence>
<protein>
    <recommendedName>
        <fullName evidence="4">Lipoprotein</fullName>
    </recommendedName>
</protein>